<dbReference type="EMBL" id="BEXB01000040">
    <property type="protein sequence ID" value="GAY78138.1"/>
    <property type="molecule type" value="Genomic_DNA"/>
</dbReference>
<organism evidence="1 2">
    <name type="scientific">Sporolactobacillus inulinus</name>
    <dbReference type="NCBI Taxonomy" id="2078"/>
    <lineage>
        <taxon>Bacteria</taxon>
        <taxon>Bacillati</taxon>
        <taxon>Bacillota</taxon>
        <taxon>Bacilli</taxon>
        <taxon>Bacillales</taxon>
        <taxon>Sporolactobacillaceae</taxon>
        <taxon>Sporolactobacillus</taxon>
    </lineage>
</organism>
<sequence>MRLNLRFQFCVYGFEFEPSATLMHASTVFSKADVPLLIE</sequence>
<protein>
    <submittedName>
        <fullName evidence="1">Uncharacterized protein</fullName>
    </submittedName>
</protein>
<accession>A0A4Y1ZIF6</accession>
<gene>
    <name evidence="1" type="ORF">NBRC111894_3692</name>
</gene>
<reference evidence="1 2" key="1">
    <citation type="submission" date="2017-11" db="EMBL/GenBank/DDBJ databases">
        <title>Draft Genome Sequence of Sporolactobacillus inulinus NBRC 111894 Isolated from Koso, a Japanese Sugar-Vegetable Fermented Beverage.</title>
        <authorList>
            <person name="Chiou T.Y."/>
            <person name="Oshima K."/>
            <person name="Suda W."/>
            <person name="Hattori M."/>
            <person name="Takahashi T."/>
        </authorList>
    </citation>
    <scope>NUCLEOTIDE SEQUENCE [LARGE SCALE GENOMIC DNA]</scope>
    <source>
        <strain evidence="1 2">NBRC111894</strain>
    </source>
</reference>
<comment type="caution">
    <text evidence="1">The sequence shown here is derived from an EMBL/GenBank/DDBJ whole genome shotgun (WGS) entry which is preliminary data.</text>
</comment>
<evidence type="ECO:0000313" key="1">
    <source>
        <dbReference type="EMBL" id="GAY78138.1"/>
    </source>
</evidence>
<dbReference type="AlphaFoldDB" id="A0A4Y1ZIF6"/>
<name>A0A4Y1ZIF6_9BACL</name>
<proteinExistence type="predicted"/>
<dbReference type="Proteomes" id="UP000319716">
    <property type="component" value="Unassembled WGS sequence"/>
</dbReference>
<evidence type="ECO:0000313" key="2">
    <source>
        <dbReference type="Proteomes" id="UP000319716"/>
    </source>
</evidence>